<dbReference type="PRINTS" id="PR00385">
    <property type="entry name" value="P450"/>
</dbReference>
<dbReference type="GO" id="GO:0020037">
    <property type="term" value="F:heme binding"/>
    <property type="evidence" value="ECO:0007669"/>
    <property type="project" value="InterPro"/>
</dbReference>
<evidence type="ECO:0000256" key="1">
    <source>
        <dbReference type="ARBA" id="ARBA00001971"/>
    </source>
</evidence>
<evidence type="ECO:0000256" key="4">
    <source>
        <dbReference type="ARBA" id="ARBA00022723"/>
    </source>
</evidence>
<evidence type="ECO:0000256" key="7">
    <source>
        <dbReference type="ARBA" id="ARBA00023033"/>
    </source>
</evidence>
<evidence type="ECO:0000256" key="3">
    <source>
        <dbReference type="ARBA" id="ARBA00022617"/>
    </source>
</evidence>
<dbReference type="GO" id="GO:0016705">
    <property type="term" value="F:oxidoreductase activity, acting on paired donors, with incorporation or reduction of molecular oxygen"/>
    <property type="evidence" value="ECO:0007669"/>
    <property type="project" value="InterPro"/>
</dbReference>
<comment type="similarity">
    <text evidence="2">Belongs to the cytochrome P450 family.</text>
</comment>
<dbReference type="AlphaFoldDB" id="A0A0L0BNQ1"/>
<evidence type="ECO:0000256" key="6">
    <source>
        <dbReference type="ARBA" id="ARBA00023004"/>
    </source>
</evidence>
<dbReference type="PANTHER" id="PTHR24291">
    <property type="entry name" value="CYTOCHROME P450 FAMILY 4"/>
    <property type="match status" value="1"/>
</dbReference>
<dbReference type="GO" id="GO:0005506">
    <property type="term" value="F:iron ion binding"/>
    <property type="evidence" value="ECO:0007669"/>
    <property type="project" value="InterPro"/>
</dbReference>
<dbReference type="Proteomes" id="UP000037069">
    <property type="component" value="Unassembled WGS sequence"/>
</dbReference>
<dbReference type="GO" id="GO:0004497">
    <property type="term" value="F:monooxygenase activity"/>
    <property type="evidence" value="ECO:0007669"/>
    <property type="project" value="UniProtKB-KW"/>
</dbReference>
<evidence type="ECO:0000256" key="2">
    <source>
        <dbReference type="ARBA" id="ARBA00010617"/>
    </source>
</evidence>
<dbReference type="Gene3D" id="1.10.630.10">
    <property type="entry name" value="Cytochrome P450"/>
    <property type="match status" value="1"/>
</dbReference>
<dbReference type="InterPro" id="IPR050196">
    <property type="entry name" value="Cytochrome_P450_Monoox"/>
</dbReference>
<dbReference type="OrthoDB" id="1470350at2759"/>
<keyword evidence="7" id="KW-0503">Monooxygenase</keyword>
<keyword evidence="6 8" id="KW-0408">Iron</keyword>
<dbReference type="PRINTS" id="PR00463">
    <property type="entry name" value="EP450I"/>
</dbReference>
<keyword evidence="10" id="KW-1185">Reference proteome</keyword>
<dbReference type="PANTHER" id="PTHR24291:SF50">
    <property type="entry name" value="BIFUNCTIONAL ALBAFLAVENONE MONOOXYGENASE_TERPENE SYNTHASE"/>
    <property type="match status" value="1"/>
</dbReference>
<dbReference type="SUPFAM" id="SSF48264">
    <property type="entry name" value="Cytochrome P450"/>
    <property type="match status" value="1"/>
</dbReference>
<dbReference type="Pfam" id="PF00067">
    <property type="entry name" value="p450"/>
    <property type="match status" value="1"/>
</dbReference>
<keyword evidence="5" id="KW-0560">Oxidoreductase</keyword>
<sequence>MELIFFGFAVCIVFVWLINRWYSRAFVSLAYKVPSNRWHTFLGWGKILRGKDILKNMYEHGKKYGPNCVYWMGPLPFFISTDPQILKEILTSKNCIDKPLILYKGFTSVAGQGIITENEPIWTQHRKLLNKAFSHKMLMSFIQIFHKESNGHIKQIQSCLENKEDIDLLVIFRELTIKIATKTLLQRNLEQTEFNSVIMSKHLHGILQYIADICFTPVMNIPWIRKIADNIIYKSAKDGLDMFKKLVAESLYIKQYNTTDPSYLPKVNSILEHVLRGTKQNLLKYNEIEGQIMHIFAGATETTSSTLFFAISLLAMHEEYQSRAFEEIINILPEDDNVVLTLEQLDQLVYLEMILNETMRLLPVVPMVFRMVKNDKLTLSNGLTLAVGQRICIDIFRLHRSKELWGLKADLFNPDNFLPENIAARHPYAFIPFTKGQKFCIGSRYAILFLKTALAKLIKAYKFTTDFKYKYIVPENHMTLKLVQGPQIRIEKRITPE</sequence>
<dbReference type="EMBL" id="JRES01001600">
    <property type="protein sequence ID" value="KNC21583.1"/>
    <property type="molecule type" value="Genomic_DNA"/>
</dbReference>
<dbReference type="OMA" id="RNFRMST"/>
<dbReference type="STRING" id="7375.A0A0L0BNQ1"/>
<dbReference type="InterPro" id="IPR036396">
    <property type="entry name" value="Cyt_P450_sf"/>
</dbReference>
<name>A0A0L0BNQ1_LUCCU</name>
<organism evidence="9 10">
    <name type="scientific">Lucilia cuprina</name>
    <name type="common">Green bottle fly</name>
    <name type="synonym">Australian sheep blowfly</name>
    <dbReference type="NCBI Taxonomy" id="7375"/>
    <lineage>
        <taxon>Eukaryota</taxon>
        <taxon>Metazoa</taxon>
        <taxon>Ecdysozoa</taxon>
        <taxon>Arthropoda</taxon>
        <taxon>Hexapoda</taxon>
        <taxon>Insecta</taxon>
        <taxon>Pterygota</taxon>
        <taxon>Neoptera</taxon>
        <taxon>Endopterygota</taxon>
        <taxon>Diptera</taxon>
        <taxon>Brachycera</taxon>
        <taxon>Muscomorpha</taxon>
        <taxon>Oestroidea</taxon>
        <taxon>Calliphoridae</taxon>
        <taxon>Luciliinae</taxon>
        <taxon>Lucilia</taxon>
    </lineage>
</organism>
<comment type="caution">
    <text evidence="9">The sequence shown here is derived from an EMBL/GenBank/DDBJ whole genome shotgun (WGS) entry which is preliminary data.</text>
</comment>
<evidence type="ECO:0000313" key="10">
    <source>
        <dbReference type="Proteomes" id="UP000037069"/>
    </source>
</evidence>
<keyword evidence="3 8" id="KW-0349">Heme</keyword>
<gene>
    <name evidence="9" type="ORF">FF38_05890</name>
</gene>
<keyword evidence="4 8" id="KW-0479">Metal-binding</keyword>
<feature type="binding site" description="axial binding residue" evidence="8">
    <location>
        <position position="440"/>
    </location>
    <ligand>
        <name>heme</name>
        <dbReference type="ChEBI" id="CHEBI:30413"/>
    </ligand>
    <ligandPart>
        <name>Fe</name>
        <dbReference type="ChEBI" id="CHEBI:18248"/>
    </ligandPart>
</feature>
<accession>A0A0L0BNQ1</accession>
<dbReference type="InterPro" id="IPR002401">
    <property type="entry name" value="Cyt_P450_E_grp-I"/>
</dbReference>
<reference evidence="9 10" key="1">
    <citation type="journal article" date="2015" name="Nat. Commun.">
        <title>Lucilia cuprina genome unlocks parasitic fly biology to underpin future interventions.</title>
        <authorList>
            <person name="Anstead C.A."/>
            <person name="Korhonen P.K."/>
            <person name="Young N.D."/>
            <person name="Hall R.S."/>
            <person name="Jex A.R."/>
            <person name="Murali S.C."/>
            <person name="Hughes D.S."/>
            <person name="Lee S.F."/>
            <person name="Perry T."/>
            <person name="Stroehlein A.J."/>
            <person name="Ansell B.R."/>
            <person name="Breugelmans B."/>
            <person name="Hofmann A."/>
            <person name="Qu J."/>
            <person name="Dugan S."/>
            <person name="Lee S.L."/>
            <person name="Chao H."/>
            <person name="Dinh H."/>
            <person name="Han Y."/>
            <person name="Doddapaneni H.V."/>
            <person name="Worley K.C."/>
            <person name="Muzny D.M."/>
            <person name="Ioannidis P."/>
            <person name="Waterhouse R.M."/>
            <person name="Zdobnov E.M."/>
            <person name="James P.J."/>
            <person name="Bagnall N.H."/>
            <person name="Kotze A.C."/>
            <person name="Gibbs R.A."/>
            <person name="Richards S."/>
            <person name="Batterham P."/>
            <person name="Gasser R.B."/>
        </authorList>
    </citation>
    <scope>NUCLEOTIDE SEQUENCE [LARGE SCALE GENOMIC DNA]</scope>
    <source>
        <strain evidence="9 10">LS</strain>
        <tissue evidence="9">Full body</tissue>
    </source>
</reference>
<evidence type="ECO:0000256" key="8">
    <source>
        <dbReference type="PIRSR" id="PIRSR602401-1"/>
    </source>
</evidence>
<comment type="cofactor">
    <cofactor evidence="1 8">
        <name>heme</name>
        <dbReference type="ChEBI" id="CHEBI:30413"/>
    </cofactor>
</comment>
<dbReference type="InterPro" id="IPR001128">
    <property type="entry name" value="Cyt_P450"/>
</dbReference>
<evidence type="ECO:0000313" key="9">
    <source>
        <dbReference type="EMBL" id="KNC21583.1"/>
    </source>
</evidence>
<proteinExistence type="inferred from homology"/>
<protein>
    <submittedName>
        <fullName evidence="9">Putative cytochrome P450 313a4</fullName>
    </submittedName>
</protein>
<evidence type="ECO:0000256" key="5">
    <source>
        <dbReference type="ARBA" id="ARBA00023002"/>
    </source>
</evidence>